<accession>A0A9E7N7A3</accession>
<sequence>MARNKWELLTEEAAEKTDRLKVEGGWVYRTRTVYTGGSSPAMCFVPDTPMHVTTDERADAQPEGEERYNA</sequence>
<keyword evidence="2" id="KW-1185">Reference proteome</keyword>
<name>A0A9E7N7A3_9CAUD</name>
<dbReference type="EMBL" id="ON529858">
    <property type="protein sequence ID" value="UTC29684.1"/>
    <property type="molecule type" value="Genomic_DNA"/>
</dbReference>
<reference evidence="1" key="1">
    <citation type="submission" date="2022-05" db="EMBL/GenBank/DDBJ databases">
        <authorList>
            <person name="Friedrich I."/>
            <person name="Poehlein A."/>
            <person name="Schneider D."/>
            <person name="Hertel R."/>
            <person name="Daniel R."/>
        </authorList>
    </citation>
    <scope>NUCLEOTIDE SEQUENCE</scope>
</reference>
<organism evidence="1 2">
    <name type="scientific">Brevundimonas phage vB_BgoS-Bajun</name>
    <dbReference type="NCBI Taxonomy" id="2948594"/>
    <lineage>
        <taxon>Viruses</taxon>
        <taxon>Duplodnaviria</taxon>
        <taxon>Heunggongvirae</taxon>
        <taxon>Uroviricota</taxon>
        <taxon>Caudoviricetes</taxon>
        <taxon>Dolichocephalovirinae</taxon>
    </lineage>
</organism>
<proteinExistence type="predicted"/>
<protein>
    <submittedName>
        <fullName evidence="1">Uncharacterized protein</fullName>
    </submittedName>
</protein>
<evidence type="ECO:0000313" key="2">
    <source>
        <dbReference type="Proteomes" id="UP001057427"/>
    </source>
</evidence>
<dbReference type="Proteomes" id="UP001057427">
    <property type="component" value="Segment"/>
</dbReference>
<evidence type="ECO:0000313" key="1">
    <source>
        <dbReference type="EMBL" id="UTC29684.1"/>
    </source>
</evidence>
<gene>
    <name evidence="1" type="ORF">BAJUN_00540</name>
</gene>